<protein>
    <recommendedName>
        <fullName evidence="3">Tat pathway signal sequence domain protein</fullName>
    </recommendedName>
</protein>
<reference evidence="2" key="1">
    <citation type="journal article" date="2019" name="Int. J. Syst. Evol. Microbiol.">
        <title>The Global Catalogue of Microorganisms (GCM) 10K type strain sequencing project: providing services to taxonomists for standard genome sequencing and annotation.</title>
        <authorList>
            <consortium name="The Broad Institute Genomics Platform"/>
            <consortium name="The Broad Institute Genome Sequencing Center for Infectious Disease"/>
            <person name="Wu L."/>
            <person name="Ma J."/>
        </authorList>
    </citation>
    <scope>NUCLEOTIDE SEQUENCE [LARGE SCALE GENOMIC DNA]</scope>
    <source>
        <strain evidence="2">JCM 9092</strain>
    </source>
</reference>
<gene>
    <name evidence="1" type="ORF">GCM10010449_60410</name>
</gene>
<evidence type="ECO:0000313" key="2">
    <source>
        <dbReference type="Proteomes" id="UP001501637"/>
    </source>
</evidence>
<organism evidence="1 2">
    <name type="scientific">Streptomyces rectiviolaceus</name>
    <dbReference type="NCBI Taxonomy" id="332591"/>
    <lineage>
        <taxon>Bacteria</taxon>
        <taxon>Bacillati</taxon>
        <taxon>Actinomycetota</taxon>
        <taxon>Actinomycetes</taxon>
        <taxon>Kitasatosporales</taxon>
        <taxon>Streptomycetaceae</taxon>
        <taxon>Streptomyces</taxon>
    </lineage>
</organism>
<dbReference type="RefSeq" id="WP_344526145.1">
    <property type="nucleotide sequence ID" value="NZ_BAAAUG010000124.1"/>
</dbReference>
<keyword evidence="2" id="KW-1185">Reference proteome</keyword>
<name>A0ABP6MZC3_9ACTN</name>
<dbReference type="EMBL" id="BAAAUG010000124">
    <property type="protein sequence ID" value="GAA3131261.1"/>
    <property type="molecule type" value="Genomic_DNA"/>
</dbReference>
<accession>A0ABP6MZC3</accession>
<comment type="caution">
    <text evidence="1">The sequence shown here is derived from an EMBL/GenBank/DDBJ whole genome shotgun (WGS) entry which is preliminary data.</text>
</comment>
<sequence length="212" mass="22756">MGVNAIGPIEPGDDTYETRATRAAATDQVATHPVRSRPLLTRHRRTALALATAAVVGAAGLSLYLTRPRPPAPPPPLYPSQTVSVAYKGGMTHPRAGDRTFSFTVRVSQDSGPPVSIKRITQPSEALSVTVAPHTPFKVKSGTPRTARITMHIRECGKVQRNAGLPFLVVTLRNVRAMQLQSFILGERYAKDLSEALTAACPPNTDVMSKTP</sequence>
<evidence type="ECO:0000313" key="1">
    <source>
        <dbReference type="EMBL" id="GAA3131261.1"/>
    </source>
</evidence>
<evidence type="ECO:0008006" key="3">
    <source>
        <dbReference type="Google" id="ProtNLM"/>
    </source>
</evidence>
<dbReference type="Proteomes" id="UP001501637">
    <property type="component" value="Unassembled WGS sequence"/>
</dbReference>
<proteinExistence type="predicted"/>